<keyword evidence="3" id="KW-0479">Metal-binding</keyword>
<feature type="domain" description="PIN" evidence="6">
    <location>
        <begin position="6"/>
        <end position="113"/>
    </location>
</feature>
<dbReference type="Proteomes" id="UP000029914">
    <property type="component" value="Chromosome"/>
</dbReference>
<keyword evidence="1" id="KW-1277">Toxin-antitoxin system</keyword>
<dbReference type="GO" id="GO:0004518">
    <property type="term" value="F:nuclease activity"/>
    <property type="evidence" value="ECO:0007669"/>
    <property type="project" value="UniProtKB-KW"/>
</dbReference>
<dbReference type="RefSeq" id="WP_018022095.1">
    <property type="nucleotide sequence ID" value="NZ_AQUX01000005.1"/>
</dbReference>
<evidence type="ECO:0000256" key="5">
    <source>
        <dbReference type="ARBA" id="ARBA00022842"/>
    </source>
</evidence>
<evidence type="ECO:0000313" key="7">
    <source>
        <dbReference type="EMBL" id="AIT61962.1"/>
    </source>
</evidence>
<evidence type="ECO:0000259" key="6">
    <source>
        <dbReference type="Pfam" id="PF13470"/>
    </source>
</evidence>
<dbReference type="GO" id="GO:0046872">
    <property type="term" value="F:metal ion binding"/>
    <property type="evidence" value="ECO:0007669"/>
    <property type="project" value="UniProtKB-KW"/>
</dbReference>
<dbReference type="Pfam" id="PF13470">
    <property type="entry name" value="PIN_3"/>
    <property type="match status" value="1"/>
</dbReference>
<name>A0A097IIJ6_9CORY</name>
<evidence type="ECO:0000256" key="4">
    <source>
        <dbReference type="ARBA" id="ARBA00022801"/>
    </source>
</evidence>
<dbReference type="eggNOG" id="ENOG5030JI9">
    <property type="taxonomic scope" value="Bacteria"/>
</dbReference>
<dbReference type="OrthoDB" id="211933at2"/>
<evidence type="ECO:0000256" key="2">
    <source>
        <dbReference type="ARBA" id="ARBA00022722"/>
    </source>
</evidence>
<dbReference type="KEGG" id="cdo:CDOO_12365"/>
<reference evidence="7 8" key="1">
    <citation type="submission" date="2013-09" db="EMBL/GenBank/DDBJ databases">
        <title>Complete genome sequence of Corynebacterium doosanense CAU 212(T) (=DSM 45436(T)), isolated from activated sludge.</title>
        <authorList>
            <person name="Schaffert L."/>
            <person name="Albersmeier A."/>
            <person name="Kalinowski J."/>
            <person name="Ruckert C."/>
        </authorList>
    </citation>
    <scope>NUCLEOTIDE SEQUENCE [LARGE SCALE GENOMIC DNA]</scope>
    <source>
        <strain evidence="7 8">CAU 212</strain>
    </source>
</reference>
<gene>
    <name evidence="7" type="ORF">CDOO_12365</name>
</gene>
<dbReference type="STRING" id="558173.CDOO_12365"/>
<dbReference type="AlphaFoldDB" id="A0A097IIJ6"/>
<keyword evidence="5" id="KW-0460">Magnesium</keyword>
<proteinExistence type="predicted"/>
<keyword evidence="8" id="KW-1185">Reference proteome</keyword>
<organism evidence="7 8">
    <name type="scientific">Corynebacterium doosanense CAU 212 = DSM 45436</name>
    <dbReference type="NCBI Taxonomy" id="558173"/>
    <lineage>
        <taxon>Bacteria</taxon>
        <taxon>Bacillati</taxon>
        <taxon>Actinomycetota</taxon>
        <taxon>Actinomycetes</taxon>
        <taxon>Mycobacteriales</taxon>
        <taxon>Corynebacteriaceae</taxon>
        <taxon>Corynebacterium</taxon>
    </lineage>
</organism>
<dbReference type="SUPFAM" id="SSF88723">
    <property type="entry name" value="PIN domain-like"/>
    <property type="match status" value="1"/>
</dbReference>
<keyword evidence="4" id="KW-0378">Hydrolase</keyword>
<evidence type="ECO:0000256" key="1">
    <source>
        <dbReference type="ARBA" id="ARBA00022649"/>
    </source>
</evidence>
<dbReference type="InterPro" id="IPR029060">
    <property type="entry name" value="PIN-like_dom_sf"/>
</dbReference>
<dbReference type="GO" id="GO:0016787">
    <property type="term" value="F:hydrolase activity"/>
    <property type="evidence" value="ECO:0007669"/>
    <property type="project" value="UniProtKB-KW"/>
</dbReference>
<evidence type="ECO:0000256" key="3">
    <source>
        <dbReference type="ARBA" id="ARBA00022723"/>
    </source>
</evidence>
<dbReference type="InterPro" id="IPR002716">
    <property type="entry name" value="PIN_dom"/>
</dbReference>
<accession>A0A097IIJ6</accession>
<evidence type="ECO:0000313" key="8">
    <source>
        <dbReference type="Proteomes" id="UP000029914"/>
    </source>
</evidence>
<keyword evidence="2" id="KW-0540">Nuclease</keyword>
<dbReference type="HOGENOM" id="CLU_096418_1_0_11"/>
<protein>
    <recommendedName>
        <fullName evidence="6">PIN domain-containing protein</fullName>
    </recommendedName>
</protein>
<sequence length="190" mass="22124">MAYQSVLVDANIWVSRTLSDWMFAFYRAGDTPLFDIQWTEDILTEARYRLRKNNPAAPSRPLDFRFDHIRNALKYQRIQGYDILDQGHPDEGDWHVVNAAIHGNSTYLVTDDKTFLGLPDLDDFPFEVHTADSFFTLIADSSPERLRQAVEDQWNYYCEKRPGNFNLVKNLKNAQAPEFALRVGYELQNL</sequence>
<dbReference type="EMBL" id="CP006764">
    <property type="protein sequence ID" value="AIT61962.1"/>
    <property type="molecule type" value="Genomic_DNA"/>
</dbReference>